<organism evidence="4 5">
    <name type="scientific">Phocaeicola plebeius (strain DSM 17135 / JCM 12973 / CCUG 54634 / M2)</name>
    <name type="common">Bacteroides plebeius</name>
    <dbReference type="NCBI Taxonomy" id="484018"/>
    <lineage>
        <taxon>Bacteria</taxon>
        <taxon>Pseudomonadati</taxon>
        <taxon>Bacteroidota</taxon>
        <taxon>Bacteroidia</taxon>
        <taxon>Bacteroidales</taxon>
        <taxon>Bacteroidaceae</taxon>
        <taxon>Phocaeicola</taxon>
    </lineage>
</organism>
<dbReference type="PANTHER" id="PTHR43695">
    <property type="entry name" value="PUTATIVE (AFU_ORTHOLOGUE AFUA_2G17250)-RELATED"/>
    <property type="match status" value="1"/>
</dbReference>
<dbReference type="SUPFAM" id="SSF52266">
    <property type="entry name" value="SGNH hydrolase"/>
    <property type="match status" value="1"/>
</dbReference>
<dbReference type="InterPro" id="IPR037459">
    <property type="entry name" value="RhgT-like"/>
</dbReference>
<protein>
    <recommendedName>
        <fullName evidence="3">SGNH hydrolase-type esterase domain-containing protein</fullName>
    </recommendedName>
</protein>
<dbReference type="CDD" id="cd01821">
    <property type="entry name" value="Rhamnogalacturan_acetylesterase_like"/>
    <property type="match status" value="1"/>
</dbReference>
<dbReference type="eggNOG" id="COG2755">
    <property type="taxonomic scope" value="Bacteria"/>
</dbReference>
<dbReference type="RefSeq" id="WP_007559828.1">
    <property type="nucleotide sequence ID" value="NZ_DS990123.1"/>
</dbReference>
<proteinExistence type="inferred from homology"/>
<dbReference type="EMBL" id="ABQC02000003">
    <property type="protein sequence ID" value="EDY97205.1"/>
    <property type="molecule type" value="Genomic_DNA"/>
</dbReference>
<dbReference type="InterPro" id="IPR036514">
    <property type="entry name" value="SGNH_hydro_sf"/>
</dbReference>
<feature type="domain" description="SGNH hydrolase-type esterase" evidence="3">
    <location>
        <begin position="30"/>
        <end position="199"/>
    </location>
</feature>
<comment type="caution">
    <text evidence="4">The sequence shown here is derived from an EMBL/GenBank/DDBJ whole genome shotgun (WGS) entry which is preliminary data.</text>
</comment>
<dbReference type="PANTHER" id="PTHR43695:SF1">
    <property type="entry name" value="RHAMNOGALACTURONAN ACETYLESTERASE"/>
    <property type="match status" value="1"/>
</dbReference>
<keyword evidence="2" id="KW-0378">Hydrolase</keyword>
<evidence type="ECO:0000313" key="4">
    <source>
        <dbReference type="EMBL" id="EDY97205.1"/>
    </source>
</evidence>
<reference evidence="4 5" key="2">
    <citation type="submission" date="2008-08" db="EMBL/GenBank/DDBJ databases">
        <authorList>
            <person name="Fulton L."/>
            <person name="Clifton S."/>
            <person name="Fulton B."/>
            <person name="Xu J."/>
            <person name="Minx P."/>
            <person name="Pepin K.H."/>
            <person name="Johnson M."/>
            <person name="Thiruvilangam P."/>
            <person name="Bhonagiri V."/>
            <person name="Nash W.E."/>
            <person name="Mardis E.R."/>
            <person name="Wilson R.K."/>
        </authorList>
    </citation>
    <scope>NUCLEOTIDE SEQUENCE [LARGE SCALE GENOMIC DNA]</scope>
    <source>
        <strain evidence="5">DSM 17135 / JCM 12973 / M2</strain>
    </source>
</reference>
<evidence type="ECO:0000313" key="5">
    <source>
        <dbReference type="Proteomes" id="UP000003452"/>
    </source>
</evidence>
<sequence length="262" mass="30109">MRINILGLLVCLMFSAFTIKEECKITIFMIGDSTMADRDIKTEKIERGWGQMLSLFFTDDINIKNHAACGRSTLSFINEGRWEKVLEELKPNDYVVIQFGHNDEKTDSALHTVPGKTFDNNLRRFIHDTREKGATPILLNSIVRRNYPPTLETPHQYIYEKEGNILVDSHGEYIKSPRRIAEEENVPFVDMADLTYQLVSSLGPEESKKLFMWIPKGKYKQYPKGKIDNTHLNVYGARVIAGIVASEIVKVLPSLRCYYRSN</sequence>
<evidence type="ECO:0000259" key="3">
    <source>
        <dbReference type="Pfam" id="PF13472"/>
    </source>
</evidence>
<dbReference type="HOGENOM" id="CLU_065859_2_0_10"/>
<name>B5CUN0_PHOPM</name>
<dbReference type="Gene3D" id="3.40.50.1110">
    <property type="entry name" value="SGNH hydrolase"/>
    <property type="match status" value="1"/>
</dbReference>
<dbReference type="Pfam" id="PF13472">
    <property type="entry name" value="Lipase_GDSL_2"/>
    <property type="match status" value="1"/>
</dbReference>
<dbReference type="InterPro" id="IPR013830">
    <property type="entry name" value="SGNH_hydro"/>
</dbReference>
<evidence type="ECO:0000256" key="2">
    <source>
        <dbReference type="ARBA" id="ARBA00022801"/>
    </source>
</evidence>
<evidence type="ECO:0000256" key="1">
    <source>
        <dbReference type="ARBA" id="ARBA00008668"/>
    </source>
</evidence>
<comment type="similarity">
    <text evidence="1">Belongs to the 'GDSL' lipolytic enzyme family.</text>
</comment>
<reference evidence="4 5" key="1">
    <citation type="submission" date="2008-08" db="EMBL/GenBank/DDBJ databases">
        <title>Draft genome sequence of Bacteroides plebeius (DSM 17135).</title>
        <authorList>
            <person name="Sudarsanam P."/>
            <person name="Ley R."/>
            <person name="Guruge J."/>
            <person name="Turnbaugh P.J."/>
            <person name="Mahowald M."/>
            <person name="Liep D."/>
            <person name="Gordon J."/>
        </authorList>
    </citation>
    <scope>NUCLEOTIDE SEQUENCE [LARGE SCALE GENOMIC DNA]</scope>
    <source>
        <strain evidence="5">DSM 17135 / JCM 12973 / M2</strain>
    </source>
</reference>
<dbReference type="GO" id="GO:0016788">
    <property type="term" value="F:hydrolase activity, acting on ester bonds"/>
    <property type="evidence" value="ECO:0007669"/>
    <property type="project" value="UniProtKB-ARBA"/>
</dbReference>
<dbReference type="Proteomes" id="UP000003452">
    <property type="component" value="Unassembled WGS sequence"/>
</dbReference>
<dbReference type="OrthoDB" id="9804686at2"/>
<dbReference type="GeneID" id="43184189"/>
<dbReference type="AlphaFoldDB" id="B5CUN0"/>
<accession>B5CUN0</accession>
<gene>
    <name evidence="4" type="ORF">BACPLE_00401</name>
</gene>